<evidence type="ECO:0000256" key="1">
    <source>
        <dbReference type="SAM" id="MobiDB-lite"/>
    </source>
</evidence>
<organism evidence="2 3">
    <name type="scientific">Marasmius crinis-equi</name>
    <dbReference type="NCBI Taxonomy" id="585013"/>
    <lineage>
        <taxon>Eukaryota</taxon>
        <taxon>Fungi</taxon>
        <taxon>Dikarya</taxon>
        <taxon>Basidiomycota</taxon>
        <taxon>Agaricomycotina</taxon>
        <taxon>Agaricomycetes</taxon>
        <taxon>Agaricomycetidae</taxon>
        <taxon>Agaricales</taxon>
        <taxon>Marasmiineae</taxon>
        <taxon>Marasmiaceae</taxon>
        <taxon>Marasmius</taxon>
    </lineage>
</organism>
<keyword evidence="3" id="KW-1185">Reference proteome</keyword>
<feature type="compositionally biased region" description="Low complexity" evidence="1">
    <location>
        <begin position="88"/>
        <end position="102"/>
    </location>
</feature>
<feature type="compositionally biased region" description="Polar residues" evidence="1">
    <location>
        <begin position="74"/>
        <end position="87"/>
    </location>
</feature>
<sequence length="388" mass="43679">MTATSPSPDERRPYERNELKCLKKDQLADLVLAEFERWPPNEDGSEVTRSQITRHTKKQDLLEQLLKRENGFTKTIRQPNAPTQTVHAASPAAPTSPALAPSSEPPSPNTSQPTHSSASILAFIRDLRPGFEGAKGQVTEILVPCLMGAERLPVYIMAADVMRAIQGTSAAIRGKKLVTVSQQHPEHPDYQITFATPFDPENLDDNVYSPAMIRYPPLGKLFLLINESCEDTELQSMSSDEGKISEDKSHTEKVKKNTRAEVVEKLRADLKERDGYEEYKERCRHKLSNPQVVENWSFICRFYDESRETRATSLKGRRPKAITQQEVSDALGCSLSTLKNALTGYRVVKKHGREGKSPIQQVIDELERKDGPQQGATYLLTFLEKYDK</sequence>
<reference evidence="2 3" key="1">
    <citation type="submission" date="2024-02" db="EMBL/GenBank/DDBJ databases">
        <title>A draft genome for the cacao thread blight pathogen Marasmius crinis-equi.</title>
        <authorList>
            <person name="Cohen S.P."/>
            <person name="Baruah I.K."/>
            <person name="Amoako-Attah I."/>
            <person name="Bukari Y."/>
            <person name="Meinhardt L.W."/>
            <person name="Bailey B.A."/>
        </authorList>
    </citation>
    <scope>NUCLEOTIDE SEQUENCE [LARGE SCALE GENOMIC DNA]</scope>
    <source>
        <strain evidence="2 3">GH-76</strain>
    </source>
</reference>
<evidence type="ECO:0000313" key="3">
    <source>
        <dbReference type="Proteomes" id="UP001465976"/>
    </source>
</evidence>
<dbReference type="Proteomes" id="UP001465976">
    <property type="component" value="Unassembled WGS sequence"/>
</dbReference>
<proteinExistence type="predicted"/>
<feature type="region of interest" description="Disordered" evidence="1">
    <location>
        <begin position="74"/>
        <end position="117"/>
    </location>
</feature>
<feature type="compositionally biased region" description="Basic and acidic residues" evidence="1">
    <location>
        <begin position="240"/>
        <end position="256"/>
    </location>
</feature>
<name>A0ABR3EN61_9AGAR</name>
<evidence type="ECO:0000313" key="2">
    <source>
        <dbReference type="EMBL" id="KAL0564327.1"/>
    </source>
</evidence>
<accession>A0ABR3EN61</accession>
<feature type="region of interest" description="Disordered" evidence="1">
    <location>
        <begin position="236"/>
        <end position="256"/>
    </location>
</feature>
<gene>
    <name evidence="2" type="ORF">V5O48_017718</name>
</gene>
<comment type="caution">
    <text evidence="2">The sequence shown here is derived from an EMBL/GenBank/DDBJ whole genome shotgun (WGS) entry which is preliminary data.</text>
</comment>
<feature type="region of interest" description="Disordered" evidence="1">
    <location>
        <begin position="37"/>
        <end position="60"/>
    </location>
</feature>
<dbReference type="EMBL" id="JBAHYK010002848">
    <property type="protein sequence ID" value="KAL0564327.1"/>
    <property type="molecule type" value="Genomic_DNA"/>
</dbReference>
<protein>
    <submittedName>
        <fullName evidence="2">Uncharacterized protein</fullName>
    </submittedName>
</protein>